<gene>
    <name evidence="1" type="ORF">EAH69_02540</name>
</gene>
<dbReference type="Proteomes" id="UP000275348">
    <property type="component" value="Unassembled WGS sequence"/>
</dbReference>
<proteinExistence type="predicted"/>
<dbReference type="Pfam" id="PF04170">
    <property type="entry name" value="NlpE"/>
    <property type="match status" value="1"/>
</dbReference>
<dbReference type="EMBL" id="RDOJ01000002">
    <property type="protein sequence ID" value="RLZ12404.1"/>
    <property type="molecule type" value="Genomic_DNA"/>
</dbReference>
<keyword evidence="2" id="KW-1185">Reference proteome</keyword>
<dbReference type="RefSeq" id="WP_121933616.1">
    <property type="nucleotide sequence ID" value="NZ_RDOJ01000002.1"/>
</dbReference>
<accession>A0A3L9MMH8</accession>
<evidence type="ECO:0000313" key="2">
    <source>
        <dbReference type="Proteomes" id="UP000275348"/>
    </source>
</evidence>
<reference evidence="1 2" key="1">
    <citation type="submission" date="2018-10" db="EMBL/GenBank/DDBJ databases">
        <authorList>
            <person name="Chen X."/>
        </authorList>
    </citation>
    <scope>NUCLEOTIDE SEQUENCE [LARGE SCALE GENOMIC DNA]</scope>
    <source>
        <strain evidence="1 2">YIM 102668</strain>
    </source>
</reference>
<protein>
    <submittedName>
        <fullName evidence="1">Copper resistance protein NlpE</fullName>
    </submittedName>
</protein>
<name>A0A3L9MMH8_9FLAO</name>
<dbReference type="InterPro" id="IPR007298">
    <property type="entry name" value="Cu-R_lipoprotein_NlpE"/>
</dbReference>
<sequence>MKNSILALSAITLTFFSCEKKTETLVTTDNNQDTIVVKTTDSLAPNDDTGLLVDEHNSRNSLDWDGIYHATLPCADCEGIHTIIEINQDETYKLTQEYLNKNLKLEDTGKFSWSADGGKINIKTKENGNFNFIVGEDRLIMLDQEGNEIKGTLAEHYILKKK</sequence>
<comment type="caution">
    <text evidence="1">The sequence shown here is derived from an EMBL/GenBank/DDBJ whole genome shotgun (WGS) entry which is preliminary data.</text>
</comment>
<dbReference type="AlphaFoldDB" id="A0A3L9MMH8"/>
<evidence type="ECO:0000313" key="1">
    <source>
        <dbReference type="EMBL" id="RLZ12404.1"/>
    </source>
</evidence>
<dbReference type="OrthoDB" id="5348860at2"/>
<dbReference type="PROSITE" id="PS51257">
    <property type="entry name" value="PROKAR_LIPOPROTEIN"/>
    <property type="match status" value="1"/>
</dbReference>
<dbReference type="Gene3D" id="2.40.128.640">
    <property type="match status" value="1"/>
</dbReference>
<organism evidence="1 2">
    <name type="scientific">Faecalibacter macacae</name>
    <dbReference type="NCBI Taxonomy" id="1859289"/>
    <lineage>
        <taxon>Bacteria</taxon>
        <taxon>Pseudomonadati</taxon>
        <taxon>Bacteroidota</taxon>
        <taxon>Flavobacteriia</taxon>
        <taxon>Flavobacteriales</taxon>
        <taxon>Weeksellaceae</taxon>
        <taxon>Faecalibacter</taxon>
    </lineage>
</organism>